<accession>A0A0F6ICB0</accession>
<dbReference type="SUPFAM" id="SSF53335">
    <property type="entry name" value="S-adenosyl-L-methionine-dependent methyltransferases"/>
    <property type="match status" value="1"/>
</dbReference>
<dbReference type="Proteomes" id="UP000012164">
    <property type="component" value="Unassembled WGS sequence"/>
</dbReference>
<evidence type="ECO:0000313" key="2">
    <source>
        <dbReference type="EMBL" id="EMJ35685.1"/>
    </source>
</evidence>
<dbReference type="Pfam" id="PF13649">
    <property type="entry name" value="Methyltransf_25"/>
    <property type="match status" value="1"/>
</dbReference>
<comment type="caution">
    <text evidence="2">The sequence shown here is derived from an EMBL/GenBank/DDBJ whole genome shotgun (WGS) entry which is preliminary data.</text>
</comment>
<keyword evidence="2" id="KW-0489">Methyltransferase</keyword>
<dbReference type="EMBL" id="AKWR02000161">
    <property type="protein sequence ID" value="EMJ35685.1"/>
    <property type="molecule type" value="Genomic_DNA"/>
</dbReference>
<reference evidence="2 3" key="1">
    <citation type="submission" date="2013-01" db="EMBL/GenBank/DDBJ databases">
        <authorList>
            <person name="Harkins D.M."/>
            <person name="Durkin A.S."/>
            <person name="Brinkac L.M."/>
            <person name="Haft D.H."/>
            <person name="Selengut J.D."/>
            <person name="Sanka R."/>
            <person name="DePew J."/>
            <person name="Purushe J."/>
            <person name="Peacock S.J."/>
            <person name="Thaipadungpanit J."/>
            <person name="Wuthiekanun V.W."/>
            <person name="Day N.P."/>
            <person name="Vinetz J.M."/>
            <person name="Sutton G.G."/>
            <person name="Nierman W.C."/>
            <person name="Fouts D.E."/>
        </authorList>
    </citation>
    <scope>NUCLEOTIDE SEQUENCE [LARGE SCALE GENOMIC DNA]</scope>
    <source>
        <strain evidence="2 3">FPW1039</strain>
    </source>
</reference>
<keyword evidence="2" id="KW-0808">Transferase</keyword>
<protein>
    <submittedName>
        <fullName evidence="2">Methyltransferase domain protein</fullName>
    </submittedName>
</protein>
<organism evidence="2 3">
    <name type="scientific">Leptospira interrogans str. FPW1039</name>
    <dbReference type="NCBI Taxonomy" id="1193040"/>
    <lineage>
        <taxon>Bacteria</taxon>
        <taxon>Pseudomonadati</taxon>
        <taxon>Spirochaetota</taxon>
        <taxon>Spirochaetia</taxon>
        <taxon>Leptospirales</taxon>
        <taxon>Leptospiraceae</taxon>
        <taxon>Leptospira</taxon>
    </lineage>
</organism>
<evidence type="ECO:0000313" key="3">
    <source>
        <dbReference type="Proteomes" id="UP000012164"/>
    </source>
</evidence>
<feature type="domain" description="Methyltransferase" evidence="1">
    <location>
        <begin position="61"/>
        <end position="156"/>
    </location>
</feature>
<dbReference type="CDD" id="cd02440">
    <property type="entry name" value="AdoMet_MTases"/>
    <property type="match status" value="1"/>
</dbReference>
<dbReference type="Gene3D" id="3.40.50.150">
    <property type="entry name" value="Vaccinia Virus protein VP39"/>
    <property type="match status" value="1"/>
</dbReference>
<dbReference type="GO" id="GO:0008168">
    <property type="term" value="F:methyltransferase activity"/>
    <property type="evidence" value="ECO:0007669"/>
    <property type="project" value="UniProtKB-KW"/>
</dbReference>
<sequence length="233" mass="26205">MENSETKESQYKFLVEMYKEKGPVKMSYRSSTMWRIDPKVLVFTLARHKFVAKMLSGYNRVLEVGCGDAFASRLLHPEVNELHGLDFDPLFIEEGKRNLDTDWGNITLAVHDILKSPYQVGGLFDAAFSLDVIEHIPKEKEELYLANISASIKPGGVFICGSPSLESQVYASPASKEGHINCKTGKDLKSLVSKYFEHTFLFGMNDEVLHTGFSPMSHYLFILATGNKKDISL</sequence>
<dbReference type="GO" id="GO:0032259">
    <property type="term" value="P:methylation"/>
    <property type="evidence" value="ECO:0007669"/>
    <property type="project" value="UniProtKB-KW"/>
</dbReference>
<name>A0A0F6ICB0_LEPIR</name>
<dbReference type="AlphaFoldDB" id="A0A0F6ICB0"/>
<dbReference type="InterPro" id="IPR029063">
    <property type="entry name" value="SAM-dependent_MTases_sf"/>
</dbReference>
<dbReference type="InterPro" id="IPR041698">
    <property type="entry name" value="Methyltransf_25"/>
</dbReference>
<gene>
    <name evidence="2" type="ORF">LEP1GSC079_0267</name>
</gene>
<evidence type="ECO:0000259" key="1">
    <source>
        <dbReference type="Pfam" id="PF13649"/>
    </source>
</evidence>
<proteinExistence type="predicted"/>